<proteinExistence type="predicted"/>
<organism evidence="2 3">
    <name type="scientific">Candidatus Pristimantibacillus lignocellulolyticus</name>
    <dbReference type="NCBI Taxonomy" id="2994561"/>
    <lineage>
        <taxon>Bacteria</taxon>
        <taxon>Bacillati</taxon>
        <taxon>Bacillota</taxon>
        <taxon>Bacilli</taxon>
        <taxon>Bacillales</taxon>
        <taxon>Paenibacillaceae</taxon>
        <taxon>Candidatus Pristimantibacillus</taxon>
    </lineage>
</organism>
<feature type="region of interest" description="Disordered" evidence="1">
    <location>
        <begin position="127"/>
        <end position="162"/>
    </location>
</feature>
<feature type="region of interest" description="Disordered" evidence="1">
    <location>
        <begin position="280"/>
        <end position="306"/>
    </location>
</feature>
<name>A0A9J6ZF70_9BACL</name>
<dbReference type="KEGG" id="plig:NAG76_22330"/>
<accession>A0A9J6ZF70</accession>
<dbReference type="Proteomes" id="UP001056756">
    <property type="component" value="Chromosome"/>
</dbReference>
<protein>
    <submittedName>
        <fullName evidence="2">Uncharacterized protein</fullName>
    </submittedName>
</protein>
<feature type="compositionally biased region" description="Basic residues" evidence="1">
    <location>
        <begin position="150"/>
        <end position="161"/>
    </location>
</feature>
<gene>
    <name evidence="2" type="ORF">NAG76_22330</name>
</gene>
<dbReference type="EMBL" id="CP097899">
    <property type="protein sequence ID" value="URN94520.1"/>
    <property type="molecule type" value="Genomic_DNA"/>
</dbReference>
<evidence type="ECO:0000256" key="1">
    <source>
        <dbReference type="SAM" id="MobiDB-lite"/>
    </source>
</evidence>
<evidence type="ECO:0000313" key="2">
    <source>
        <dbReference type="EMBL" id="URN94520.1"/>
    </source>
</evidence>
<feature type="compositionally biased region" description="Polar residues" evidence="1">
    <location>
        <begin position="283"/>
        <end position="306"/>
    </location>
</feature>
<reference evidence="2" key="1">
    <citation type="submission" date="2022-05" db="EMBL/GenBank/DDBJ databases">
        <title>Novel bacterial taxa in a minimal lignocellulolytic consortium and its capacity to transform plastics disclosed by genome-resolved metagenomics.</title>
        <authorList>
            <person name="Rodriguez C.A.D."/>
            <person name="Diaz-Garcia L."/>
            <person name="Herrera K."/>
            <person name="Tarazona N.A."/>
            <person name="Sproer C."/>
            <person name="Overmann J."/>
            <person name="Jimenez D.J."/>
        </authorList>
    </citation>
    <scope>NUCLEOTIDE SEQUENCE</scope>
    <source>
        <strain evidence="2">MAG5</strain>
    </source>
</reference>
<sequence>MAGGAFQTSRELFNNPIWQNIVEFRLFFLIYGNAIFSEEGHRVDDTLTLHRGQWLRSTRKIQEDLQFIDNRQVKTYSTATINRTIQRLVKLQRVCTKTHELGTVFTVLNYEQYQGFGHYKKDELGTQLGTETKQRRNNNKNVYEGDEGKKKKPSPSHNKKRIYSEDESCYKAAAYLKEKIRGGMQEVGKEHLMDNINLQTWANDFRLMFEKDNVDKVELYNVINWCTSDAFWKTNILSANKLREKYKELVIKSAQRPRQSKGSGKNSKVNDNMDFFLQGLGGSQSDARTTVSDTGQGIITMPESST</sequence>
<evidence type="ECO:0000313" key="3">
    <source>
        <dbReference type="Proteomes" id="UP001056756"/>
    </source>
</evidence>
<dbReference type="AlphaFoldDB" id="A0A9J6ZF70"/>